<proteinExistence type="predicted"/>
<dbReference type="InterPro" id="IPR008719">
    <property type="entry name" value="N2O_reductase_NosL"/>
</dbReference>
<dbReference type="PROSITE" id="PS51257">
    <property type="entry name" value="PROKAR_LIPOPROTEIN"/>
    <property type="match status" value="1"/>
</dbReference>
<protein>
    <submittedName>
        <fullName evidence="3">Nitrous oxide reductase accessory protein NosL</fullName>
    </submittedName>
</protein>
<keyword evidence="4" id="KW-1185">Reference proteome</keyword>
<evidence type="ECO:0000256" key="2">
    <source>
        <dbReference type="SAM" id="SignalP"/>
    </source>
</evidence>
<dbReference type="PANTHER" id="PTHR41247">
    <property type="entry name" value="HTH-TYPE TRANSCRIPTIONAL REPRESSOR YCNK"/>
    <property type="match status" value="1"/>
</dbReference>
<feature type="region of interest" description="Disordered" evidence="1">
    <location>
        <begin position="22"/>
        <end position="45"/>
    </location>
</feature>
<dbReference type="Proteomes" id="UP000618943">
    <property type="component" value="Unassembled WGS sequence"/>
</dbReference>
<organism evidence="3 4">
    <name type="scientific">Viridibacillus soli</name>
    <dbReference type="NCBI Taxonomy" id="2798301"/>
    <lineage>
        <taxon>Bacteria</taxon>
        <taxon>Bacillati</taxon>
        <taxon>Bacillota</taxon>
        <taxon>Bacilli</taxon>
        <taxon>Bacillales</taxon>
        <taxon>Caryophanaceae</taxon>
        <taxon>Viridibacillus</taxon>
    </lineage>
</organism>
<accession>A0ABS1H9Z6</accession>
<dbReference type="SUPFAM" id="SSF160387">
    <property type="entry name" value="NosL/MerB-like"/>
    <property type="match status" value="1"/>
</dbReference>
<evidence type="ECO:0000313" key="4">
    <source>
        <dbReference type="Proteomes" id="UP000618943"/>
    </source>
</evidence>
<dbReference type="RefSeq" id="WP_100795754.1">
    <property type="nucleotide sequence ID" value="NZ_JAEOAH010000025.1"/>
</dbReference>
<evidence type="ECO:0000313" key="3">
    <source>
        <dbReference type="EMBL" id="MBK3496225.1"/>
    </source>
</evidence>
<dbReference type="PANTHER" id="PTHR41247:SF1">
    <property type="entry name" value="HTH-TYPE TRANSCRIPTIONAL REPRESSOR YCNK"/>
    <property type="match status" value="1"/>
</dbReference>
<feature type="compositionally biased region" description="Basic and acidic residues" evidence="1">
    <location>
        <begin position="189"/>
        <end position="218"/>
    </location>
</feature>
<feature type="chain" id="PRO_5047328710" evidence="2">
    <location>
        <begin position="21"/>
        <end position="218"/>
    </location>
</feature>
<dbReference type="EMBL" id="JAEOAH010000025">
    <property type="protein sequence ID" value="MBK3496225.1"/>
    <property type="molecule type" value="Genomic_DNA"/>
</dbReference>
<feature type="region of interest" description="Disordered" evidence="1">
    <location>
        <begin position="185"/>
        <end position="218"/>
    </location>
</feature>
<evidence type="ECO:0000256" key="1">
    <source>
        <dbReference type="SAM" id="MobiDB-lite"/>
    </source>
</evidence>
<dbReference type="Pfam" id="PF05573">
    <property type="entry name" value="NosL"/>
    <property type="match status" value="1"/>
</dbReference>
<comment type="caution">
    <text evidence="3">The sequence shown here is derived from an EMBL/GenBank/DDBJ whole genome shotgun (WGS) entry which is preliminary data.</text>
</comment>
<feature type="compositionally biased region" description="Basic and acidic residues" evidence="1">
    <location>
        <begin position="22"/>
        <end position="43"/>
    </location>
</feature>
<keyword evidence="2" id="KW-0732">Signal</keyword>
<name>A0ABS1H9Z6_9BACL</name>
<reference evidence="3 4" key="1">
    <citation type="submission" date="2020-12" db="EMBL/GenBank/DDBJ databases">
        <title>YIM B01967 draft genome.</title>
        <authorList>
            <person name="Yan X."/>
        </authorList>
    </citation>
    <scope>NUCLEOTIDE SEQUENCE [LARGE SCALE GENOMIC DNA]</scope>
    <source>
        <strain evidence="3 4">YIM B01967</strain>
    </source>
</reference>
<feature type="signal peptide" evidence="2">
    <location>
        <begin position="1"/>
        <end position="20"/>
    </location>
</feature>
<gene>
    <name evidence="3" type="ORF">JFL43_15410</name>
</gene>
<sequence length="218" mass="24341">MKKLSWILLVLVVAVLTACGQDDKASNSDSGKQKETTEAETTNKEITVTASNAVDERLKEPTKDSLCEYCNMEVYEATHEYGAFSVQGIKKDGATAFFDDIGCMLNQERVDGAKMDKFVRDFTSKDWLKLDEAVIVQGDIKTPMSYGFAFFKDQEGADAFIADNKGAKVVDVSVIDEIAHERYKKKMEKMKNKDSESKMDKGSHGHDDSKSDSDKHNH</sequence>